<evidence type="ECO:0000256" key="1">
    <source>
        <dbReference type="ARBA" id="ARBA00004141"/>
    </source>
</evidence>
<feature type="domain" description="EamA" evidence="6">
    <location>
        <begin position="30"/>
        <end position="157"/>
    </location>
</feature>
<feature type="transmembrane region" description="Helical" evidence="5">
    <location>
        <begin position="55"/>
        <end position="74"/>
    </location>
</feature>
<dbReference type="Proteomes" id="UP000198848">
    <property type="component" value="Unassembled WGS sequence"/>
</dbReference>
<keyword evidence="2 5" id="KW-0812">Transmembrane</keyword>
<feature type="transmembrane region" description="Helical" evidence="5">
    <location>
        <begin position="239"/>
        <end position="258"/>
    </location>
</feature>
<reference evidence="8" key="1">
    <citation type="submission" date="2016-10" db="EMBL/GenBank/DDBJ databases">
        <authorList>
            <person name="Varghese N."/>
            <person name="Submissions S."/>
        </authorList>
    </citation>
    <scope>NUCLEOTIDE SEQUENCE [LARGE SCALE GENOMIC DNA]</scope>
    <source>
        <strain evidence="8">DSM 24767</strain>
    </source>
</reference>
<feature type="transmembrane region" description="Helical" evidence="5">
    <location>
        <begin position="142"/>
        <end position="161"/>
    </location>
</feature>
<dbReference type="PANTHER" id="PTHR32322">
    <property type="entry name" value="INNER MEMBRANE TRANSPORTER"/>
    <property type="match status" value="1"/>
</dbReference>
<keyword evidence="4 5" id="KW-0472">Membrane</keyword>
<comment type="subcellular location">
    <subcellularLocation>
        <location evidence="1">Membrane</location>
        <topology evidence="1">Multi-pass membrane protein</topology>
    </subcellularLocation>
</comment>
<dbReference type="PANTHER" id="PTHR32322:SF2">
    <property type="entry name" value="EAMA DOMAIN-CONTAINING PROTEIN"/>
    <property type="match status" value="1"/>
</dbReference>
<evidence type="ECO:0000256" key="2">
    <source>
        <dbReference type="ARBA" id="ARBA00022692"/>
    </source>
</evidence>
<proteinExistence type="predicted"/>
<feature type="transmembrane region" description="Helical" evidence="5">
    <location>
        <begin position="270"/>
        <end position="289"/>
    </location>
</feature>
<dbReference type="SUPFAM" id="SSF103481">
    <property type="entry name" value="Multidrug resistance efflux transporter EmrE"/>
    <property type="match status" value="2"/>
</dbReference>
<keyword evidence="8" id="KW-1185">Reference proteome</keyword>
<evidence type="ECO:0000256" key="3">
    <source>
        <dbReference type="ARBA" id="ARBA00022989"/>
    </source>
</evidence>
<name>A0A1H1AXQ3_NATTX</name>
<organism evidence="7 8">
    <name type="scientific">Natronobacterium texcoconense</name>
    <dbReference type="NCBI Taxonomy" id="1095778"/>
    <lineage>
        <taxon>Archaea</taxon>
        <taxon>Methanobacteriati</taxon>
        <taxon>Methanobacteriota</taxon>
        <taxon>Stenosarchaea group</taxon>
        <taxon>Halobacteria</taxon>
        <taxon>Halobacteriales</taxon>
        <taxon>Natrialbaceae</taxon>
        <taxon>Natronobacterium</taxon>
    </lineage>
</organism>
<dbReference type="InterPro" id="IPR037185">
    <property type="entry name" value="EmrE-like"/>
</dbReference>
<dbReference type="GO" id="GO:0016020">
    <property type="term" value="C:membrane"/>
    <property type="evidence" value="ECO:0007669"/>
    <property type="project" value="UniProtKB-SubCell"/>
</dbReference>
<evidence type="ECO:0000256" key="4">
    <source>
        <dbReference type="ARBA" id="ARBA00023136"/>
    </source>
</evidence>
<feature type="transmembrane region" description="Helical" evidence="5">
    <location>
        <begin position="167"/>
        <end position="190"/>
    </location>
</feature>
<evidence type="ECO:0000259" key="6">
    <source>
        <dbReference type="Pfam" id="PF00892"/>
    </source>
</evidence>
<gene>
    <name evidence="7" type="ORF">SAMN04489842_0847</name>
</gene>
<dbReference type="InterPro" id="IPR000620">
    <property type="entry name" value="EamA_dom"/>
</dbReference>
<evidence type="ECO:0000313" key="8">
    <source>
        <dbReference type="Proteomes" id="UP000198848"/>
    </source>
</evidence>
<dbReference type="AlphaFoldDB" id="A0A1H1AXQ3"/>
<keyword evidence="3 5" id="KW-1133">Transmembrane helix</keyword>
<feature type="transmembrane region" description="Helical" evidence="5">
    <location>
        <begin position="210"/>
        <end position="233"/>
    </location>
</feature>
<dbReference type="InterPro" id="IPR050638">
    <property type="entry name" value="AA-Vitamin_Transporters"/>
</dbReference>
<feature type="transmembrane region" description="Helical" evidence="5">
    <location>
        <begin position="295"/>
        <end position="312"/>
    </location>
</feature>
<dbReference type="STRING" id="1095778.SAMN04489842_0847"/>
<accession>A0A1H1AXQ3</accession>
<dbReference type="Pfam" id="PF00892">
    <property type="entry name" value="EamA"/>
    <property type="match status" value="2"/>
</dbReference>
<feature type="domain" description="EamA" evidence="6">
    <location>
        <begin position="172"/>
        <end position="313"/>
    </location>
</feature>
<evidence type="ECO:0000256" key="5">
    <source>
        <dbReference type="SAM" id="Phobius"/>
    </source>
</evidence>
<feature type="transmembrane region" description="Helical" evidence="5">
    <location>
        <begin position="86"/>
        <end position="105"/>
    </location>
</feature>
<protein>
    <submittedName>
        <fullName evidence="7">Uncharacterized membrane protein</fullName>
    </submittedName>
</protein>
<dbReference type="EMBL" id="FNLC01000001">
    <property type="protein sequence ID" value="SDQ44467.1"/>
    <property type="molecule type" value="Genomic_DNA"/>
</dbReference>
<evidence type="ECO:0000313" key="7">
    <source>
        <dbReference type="EMBL" id="SDQ44467.1"/>
    </source>
</evidence>
<feature type="transmembrane region" description="Helical" evidence="5">
    <location>
        <begin position="117"/>
        <end position="135"/>
    </location>
</feature>
<sequence>MCISSRMRSVSLSPNAVESGISTYLFALAPLAAAALWGGLYVVSKWGFDAVPPMTLAFLRVAVGSAALLAIVHVTAPPRQFSRRDLLGFTALGVVVAGSLATQFLGTALTTASQGSLVTVLTPVFTILLGVTVLGERLSGRLVVGIAVATLGTVVVLTGQYDLSDVTGSATAGIGMLLVASATWAAYTVFGKPLIERYSALETATYSCAVAVPVLGALVPLEVAATGTSLWAIEPTPELIVAVLYLGLFGTAAAWYLWYKGMEYVDASVVSAFFFAQPVVGAFFGATLLGESPGSRFVVGGAVMAAGIYLVSTTRSGT</sequence>
<feature type="transmembrane region" description="Helical" evidence="5">
    <location>
        <begin position="21"/>
        <end position="43"/>
    </location>
</feature>